<evidence type="ECO:0000256" key="2">
    <source>
        <dbReference type="ARBA" id="ARBA00008231"/>
    </source>
</evidence>
<evidence type="ECO:0000256" key="3">
    <source>
        <dbReference type="ARBA" id="ARBA00022946"/>
    </source>
</evidence>
<dbReference type="InterPro" id="IPR042272">
    <property type="entry name" value="ATP12_ATP_synth-F1-assembly_N"/>
</dbReference>
<dbReference type="GO" id="GO:0033615">
    <property type="term" value="P:mitochondrial proton-transporting ATP synthase complex assembly"/>
    <property type="evidence" value="ECO:0007669"/>
    <property type="project" value="TreeGrafter"/>
</dbReference>
<reference evidence="6" key="1">
    <citation type="journal article" date="2020" name="G3 (Bethesda)">
        <title>High-Quality Assemblies for Three Invasive Social Wasps from the &lt;i&gt;Vespula&lt;/i&gt; Genus.</title>
        <authorList>
            <person name="Harrop T.W.R."/>
            <person name="Guhlin J."/>
            <person name="McLaughlin G.M."/>
            <person name="Permina E."/>
            <person name="Stockwell P."/>
            <person name="Gilligan J."/>
            <person name="Le Lec M.F."/>
            <person name="Gruber M.A.M."/>
            <person name="Quinn O."/>
            <person name="Lovegrove M."/>
            <person name="Duncan E.J."/>
            <person name="Remnant E.J."/>
            <person name="Van Eeckhoven J."/>
            <person name="Graham B."/>
            <person name="Knapp R.A."/>
            <person name="Langford K.W."/>
            <person name="Kronenberg Z."/>
            <person name="Press M.O."/>
            <person name="Eacker S.M."/>
            <person name="Wilson-Rankin E.E."/>
            <person name="Purcell J."/>
            <person name="Lester P.J."/>
            <person name="Dearden P.K."/>
        </authorList>
    </citation>
    <scope>NUCLEOTIDE SEQUENCE</scope>
    <source>
        <strain evidence="6">Marl-1</strain>
    </source>
</reference>
<accession>A0A834JGD8</accession>
<evidence type="ECO:0000256" key="5">
    <source>
        <dbReference type="ARBA" id="ARBA00023186"/>
    </source>
</evidence>
<evidence type="ECO:0000256" key="1">
    <source>
        <dbReference type="ARBA" id="ARBA00004173"/>
    </source>
</evidence>
<protein>
    <recommendedName>
        <fullName evidence="8">ATP synthase mitochondrial F1 complex assembly factor 2</fullName>
    </recommendedName>
</protein>
<dbReference type="Gene3D" id="1.10.3580.10">
    <property type="entry name" value="ATP12 ATPase"/>
    <property type="match status" value="1"/>
</dbReference>
<organism evidence="6 7">
    <name type="scientific">Vespula vulgaris</name>
    <name type="common">Yellow jacket</name>
    <name type="synonym">Wasp</name>
    <dbReference type="NCBI Taxonomy" id="7454"/>
    <lineage>
        <taxon>Eukaryota</taxon>
        <taxon>Metazoa</taxon>
        <taxon>Ecdysozoa</taxon>
        <taxon>Arthropoda</taxon>
        <taxon>Hexapoda</taxon>
        <taxon>Insecta</taxon>
        <taxon>Pterygota</taxon>
        <taxon>Neoptera</taxon>
        <taxon>Endopterygota</taxon>
        <taxon>Hymenoptera</taxon>
        <taxon>Apocrita</taxon>
        <taxon>Aculeata</taxon>
        <taxon>Vespoidea</taxon>
        <taxon>Vespidae</taxon>
        <taxon>Vespinae</taxon>
        <taxon>Vespula</taxon>
    </lineage>
</organism>
<keyword evidence="4" id="KW-0496">Mitochondrion</keyword>
<dbReference type="EMBL" id="JACSEA010000012">
    <property type="protein sequence ID" value="KAF7388168.1"/>
    <property type="molecule type" value="Genomic_DNA"/>
</dbReference>
<comment type="caution">
    <text evidence="6">The sequence shown here is derived from an EMBL/GenBank/DDBJ whole genome shotgun (WGS) entry which is preliminary data.</text>
</comment>
<dbReference type="PANTHER" id="PTHR21013">
    <property type="entry name" value="ATP SYNTHASE MITOCHONDRIAL F1 COMPLEX ASSEMBLY FACTOR 2/ATP12 PROTEIN, MITOCHONDRIAL PRECURSOR"/>
    <property type="match status" value="1"/>
</dbReference>
<evidence type="ECO:0008006" key="8">
    <source>
        <dbReference type="Google" id="ProtNLM"/>
    </source>
</evidence>
<dbReference type="Gene3D" id="3.30.2180.10">
    <property type="entry name" value="ATP12-like"/>
    <property type="match status" value="1"/>
</dbReference>
<proteinExistence type="inferred from homology"/>
<gene>
    <name evidence="6" type="ORF">HZH66_010935</name>
</gene>
<dbReference type="GO" id="GO:0005739">
    <property type="term" value="C:mitochondrion"/>
    <property type="evidence" value="ECO:0007669"/>
    <property type="project" value="UniProtKB-SubCell"/>
</dbReference>
<comment type="subcellular location">
    <subcellularLocation>
        <location evidence="1">Mitochondrion</location>
    </subcellularLocation>
</comment>
<evidence type="ECO:0000256" key="4">
    <source>
        <dbReference type="ARBA" id="ARBA00023128"/>
    </source>
</evidence>
<dbReference type="SUPFAM" id="SSF160909">
    <property type="entry name" value="ATP12-like"/>
    <property type="match status" value="1"/>
</dbReference>
<dbReference type="InterPro" id="IPR023335">
    <property type="entry name" value="ATP12_ortho_dom_sf"/>
</dbReference>
<keyword evidence="5" id="KW-0143">Chaperone</keyword>
<keyword evidence="7" id="KW-1185">Reference proteome</keyword>
<dbReference type="InterPro" id="IPR011419">
    <property type="entry name" value="ATP12_ATP_synth-F1-assembly"/>
</dbReference>
<sequence length="268" mass="30759">MSSFKYRQFTAAFMIIRSMATVKRFYRRTNILSSGGKFEITLDQRKLKTPKGKIFEVNNKGLALAVATEWDAQKDIIEKENMHLTALCNTVLDNPNNQTKLDIVNYITNCLEIDTILFHSSEIDDLYKLQVEKWDPIVQWFCDHYKVNIVKTQSIDTPTVPIETKTVLTRHLSSYDFNAVHGFLYAVNALKSVILTLAAIERVIDVEKAVELSRLEEIYQISHWGNIEWSHDLSKYDLQSRVAAAVLFVHLNSYLVTSLPKGNKILNS</sequence>
<dbReference type="AlphaFoldDB" id="A0A834JGD8"/>
<comment type="similarity">
    <text evidence="2">Belongs to the ATP12 family.</text>
</comment>
<dbReference type="Pfam" id="PF07542">
    <property type="entry name" value="ATP12"/>
    <property type="match status" value="1"/>
</dbReference>
<keyword evidence="3" id="KW-0809">Transit peptide</keyword>
<dbReference type="PANTHER" id="PTHR21013:SF10">
    <property type="entry name" value="ATP SYNTHASE MITOCHONDRIAL F1 COMPLEX ASSEMBLY FACTOR 2"/>
    <property type="match status" value="1"/>
</dbReference>
<evidence type="ECO:0000313" key="7">
    <source>
        <dbReference type="Proteomes" id="UP000614350"/>
    </source>
</evidence>
<name>A0A834JGD8_VESVU</name>
<dbReference type="Proteomes" id="UP000614350">
    <property type="component" value="Unassembled WGS sequence"/>
</dbReference>
<evidence type="ECO:0000313" key="6">
    <source>
        <dbReference type="EMBL" id="KAF7388168.1"/>
    </source>
</evidence>